<sequence>MPFEFHARYALLTYAQCGSLDPWSIVELLSGLGAECIIGREDHQDGGVHLHVFVSFGRKYRSRRVDVFDVGGFHPNISPSTGTPEEGYDYAIKDGDVVAGGLSREELLPCGNRVGKSAARWAEITSAKSVEEFWRLVFELDPQRGACSWPSLNKFAEWKFAPVTPCYESPGGIEYDEGLLDGRYDWLQQSGIGLEEPLLGNLNWSSGENQAYGWLTPTQEMKCYSQMWNGWMLIVYLWR</sequence>
<dbReference type="InterPro" id="IPR049912">
    <property type="entry name" value="CRESS_DNA_REP"/>
</dbReference>
<keyword evidence="9" id="KW-0255">Endonuclease</keyword>
<evidence type="ECO:0000256" key="5">
    <source>
        <dbReference type="ARBA" id="ARBA00022705"/>
    </source>
</evidence>
<dbReference type="GO" id="GO:0046872">
    <property type="term" value="F:metal ion binding"/>
    <property type="evidence" value="ECO:0007669"/>
    <property type="project" value="UniProtKB-KW"/>
</dbReference>
<dbReference type="GO" id="GO:0016779">
    <property type="term" value="F:nucleotidyltransferase activity"/>
    <property type="evidence" value="ECO:0007669"/>
    <property type="project" value="UniProtKB-KW"/>
</dbReference>
<evidence type="ECO:0000259" key="13">
    <source>
        <dbReference type="PROSITE" id="PS52020"/>
    </source>
</evidence>
<dbReference type="GO" id="GO:0000166">
    <property type="term" value="F:nucleotide binding"/>
    <property type="evidence" value="ECO:0007669"/>
    <property type="project" value="UniProtKB-KW"/>
</dbReference>
<evidence type="ECO:0000256" key="4">
    <source>
        <dbReference type="ARBA" id="ARBA00022695"/>
    </source>
</evidence>
<evidence type="ECO:0000256" key="8">
    <source>
        <dbReference type="ARBA" id="ARBA00022741"/>
    </source>
</evidence>
<evidence type="ECO:0000256" key="9">
    <source>
        <dbReference type="ARBA" id="ARBA00022759"/>
    </source>
</evidence>
<dbReference type="GO" id="GO:0006260">
    <property type="term" value="P:DNA replication"/>
    <property type="evidence" value="ECO:0007669"/>
    <property type="project" value="UniProtKB-KW"/>
</dbReference>
<evidence type="ECO:0000256" key="2">
    <source>
        <dbReference type="ARBA" id="ARBA00022562"/>
    </source>
</evidence>
<keyword evidence="7" id="KW-0479">Metal-binding</keyword>
<proteinExistence type="predicted"/>
<keyword evidence="10" id="KW-0378">Hydrolase</keyword>
<evidence type="ECO:0000256" key="11">
    <source>
        <dbReference type="ARBA" id="ARBA00023124"/>
    </source>
</evidence>
<dbReference type="GO" id="GO:0042025">
    <property type="term" value="C:host cell nucleus"/>
    <property type="evidence" value="ECO:0007669"/>
    <property type="project" value="UniProtKB-SubCell"/>
</dbReference>
<keyword evidence="3" id="KW-0808">Transferase</keyword>
<comment type="subcellular location">
    <subcellularLocation>
        <location evidence="1">Host nucleus</location>
    </subcellularLocation>
</comment>
<dbReference type="GO" id="GO:0016787">
    <property type="term" value="F:hydrolase activity"/>
    <property type="evidence" value="ECO:0007669"/>
    <property type="project" value="UniProtKB-KW"/>
</dbReference>
<accession>A0A8E7G215</accession>
<evidence type="ECO:0000256" key="1">
    <source>
        <dbReference type="ARBA" id="ARBA00004147"/>
    </source>
</evidence>
<evidence type="ECO:0000256" key="6">
    <source>
        <dbReference type="ARBA" id="ARBA00022722"/>
    </source>
</evidence>
<reference evidence="14" key="1">
    <citation type="submission" date="2020-10" db="EMBL/GenBank/DDBJ databases">
        <title>CRESS DNA virus dark matter in the feces of wild birds.</title>
        <authorList>
            <person name="Yang S."/>
            <person name="Zhang W."/>
        </authorList>
    </citation>
    <scope>NUCLEOTIDE SEQUENCE</scope>
    <source>
        <strain evidence="14">Gbt104gen1</strain>
    </source>
</reference>
<evidence type="ECO:0000256" key="7">
    <source>
        <dbReference type="ARBA" id="ARBA00022723"/>
    </source>
</evidence>
<evidence type="ECO:0000256" key="12">
    <source>
        <dbReference type="ARBA" id="ARBA00023125"/>
    </source>
</evidence>
<evidence type="ECO:0000256" key="3">
    <source>
        <dbReference type="ARBA" id="ARBA00022679"/>
    </source>
</evidence>
<evidence type="ECO:0000256" key="10">
    <source>
        <dbReference type="ARBA" id="ARBA00022801"/>
    </source>
</evidence>
<keyword evidence="6" id="KW-0540">Nuclease</keyword>
<organism evidence="14">
    <name type="scientific">Turdus hortulorum Genomoviridae sp</name>
    <dbReference type="NCBI Taxonomy" id="2814995"/>
    <lineage>
        <taxon>Viruses</taxon>
        <taxon>Monodnaviria</taxon>
        <taxon>Shotokuvirae</taxon>
        <taxon>Cressdnaviricota</taxon>
        <taxon>Repensiviricetes</taxon>
        <taxon>Geplafuvirales</taxon>
        <taxon>Genomoviridae</taxon>
    </lineage>
</organism>
<feature type="domain" description="CRESS-DNA virus Rep endonuclease" evidence="13">
    <location>
        <begin position="4"/>
        <end position="103"/>
    </location>
</feature>
<keyword evidence="12" id="KW-0238">DNA-binding</keyword>
<keyword evidence="11" id="KW-0190">Covalent protein-DNA linkage</keyword>
<evidence type="ECO:0000313" key="14">
    <source>
        <dbReference type="EMBL" id="QVW56556.1"/>
    </source>
</evidence>
<keyword evidence="8" id="KW-0547">Nucleotide-binding</keyword>
<dbReference type="GO" id="GO:0004519">
    <property type="term" value="F:endonuclease activity"/>
    <property type="evidence" value="ECO:0007669"/>
    <property type="project" value="UniProtKB-KW"/>
</dbReference>
<dbReference type="Pfam" id="PF00799">
    <property type="entry name" value="Gemini_AL1"/>
    <property type="match status" value="1"/>
</dbReference>
<dbReference type="GO" id="GO:0003677">
    <property type="term" value="F:DNA binding"/>
    <property type="evidence" value="ECO:0007669"/>
    <property type="project" value="UniProtKB-KW"/>
</dbReference>
<keyword evidence="4" id="KW-0548">Nucleotidyltransferase</keyword>
<name>A0A8E7G215_9VIRU</name>
<dbReference type="PROSITE" id="PS52020">
    <property type="entry name" value="CRESS_DNA_REP"/>
    <property type="match status" value="1"/>
</dbReference>
<keyword evidence="5" id="KW-0235">DNA replication</keyword>
<keyword evidence="2" id="KW-1048">Host nucleus</keyword>
<dbReference type="EMBL" id="MW183002">
    <property type="protein sequence ID" value="QVW56556.1"/>
    <property type="molecule type" value="Genomic_DNA"/>
</dbReference>
<protein>
    <submittedName>
        <fullName evidence="14">Replication-associated protein</fullName>
    </submittedName>
</protein>